<keyword evidence="2" id="KW-0479">Metal-binding</keyword>
<dbReference type="CDD" id="cd02247">
    <property type="entry name" value="cupin_pirin_C"/>
    <property type="match status" value="1"/>
</dbReference>
<feature type="binding site" evidence="2">
    <location>
        <position position="115"/>
    </location>
    <ligand>
        <name>Fe cation</name>
        <dbReference type="ChEBI" id="CHEBI:24875"/>
    </ligand>
</feature>
<keyword evidence="7" id="KW-1185">Reference proteome</keyword>
<gene>
    <name evidence="6" type="ORF">OTERR_22010</name>
</gene>
<dbReference type="InterPro" id="IPR014710">
    <property type="entry name" value="RmlC-like_jellyroll"/>
</dbReference>
<organism evidence="6 7">
    <name type="scientific">Oryzomicrobium terrae</name>
    <dbReference type="NCBI Taxonomy" id="1735038"/>
    <lineage>
        <taxon>Bacteria</taxon>
        <taxon>Pseudomonadati</taxon>
        <taxon>Pseudomonadota</taxon>
        <taxon>Betaproteobacteria</taxon>
        <taxon>Rhodocyclales</taxon>
        <taxon>Rhodocyclaceae</taxon>
        <taxon>Oryzomicrobium</taxon>
    </lineage>
</organism>
<evidence type="ECO:0000313" key="7">
    <source>
        <dbReference type="Proteomes" id="UP000323671"/>
    </source>
</evidence>
<dbReference type="CDD" id="cd02909">
    <property type="entry name" value="cupin_pirin_N"/>
    <property type="match status" value="1"/>
</dbReference>
<dbReference type="GO" id="GO:0046872">
    <property type="term" value="F:metal ion binding"/>
    <property type="evidence" value="ECO:0007669"/>
    <property type="project" value="UniProtKB-KW"/>
</dbReference>
<feature type="binding site" evidence="2">
    <location>
        <position position="71"/>
    </location>
    <ligand>
        <name>Fe cation</name>
        <dbReference type="ChEBI" id="CHEBI:24875"/>
    </ligand>
</feature>
<dbReference type="InterPro" id="IPR003829">
    <property type="entry name" value="Pirin_N_dom"/>
</dbReference>
<evidence type="ECO:0000259" key="5">
    <source>
        <dbReference type="Pfam" id="PF05726"/>
    </source>
</evidence>
<reference evidence="6 7" key="1">
    <citation type="submission" date="2017-07" db="EMBL/GenBank/DDBJ databases">
        <title>Complete genome sequence of Oryzomicrobium terrae TPP412.</title>
        <authorList>
            <person name="Chiu L.-W."/>
            <person name="Lo K.-J."/>
            <person name="Tsai Y.-M."/>
            <person name="Lin S.-S."/>
            <person name="Kuo C.-H."/>
            <person name="Liu C.-T."/>
        </authorList>
    </citation>
    <scope>NUCLEOTIDE SEQUENCE [LARGE SCALE GENOMIC DNA]</scope>
    <source>
        <strain evidence="6 7">TPP412</strain>
    </source>
</reference>
<evidence type="ECO:0000259" key="4">
    <source>
        <dbReference type="Pfam" id="PF02678"/>
    </source>
</evidence>
<feature type="domain" description="Pirin C-terminal" evidence="5">
    <location>
        <begin position="188"/>
        <end position="289"/>
    </location>
</feature>
<feature type="domain" description="Pirin N-terminal" evidence="4">
    <location>
        <begin position="26"/>
        <end position="133"/>
    </location>
</feature>
<dbReference type="PIRSF" id="PIRSF006232">
    <property type="entry name" value="Pirin"/>
    <property type="match status" value="1"/>
</dbReference>
<evidence type="ECO:0000313" key="6">
    <source>
        <dbReference type="EMBL" id="QEL65677.1"/>
    </source>
</evidence>
<dbReference type="InterPro" id="IPR011051">
    <property type="entry name" value="RmlC_Cupin_sf"/>
</dbReference>
<sequence length="293" mass="31319">MTHPTSAERRVATHFPAKEAPLAGITVYRALPRRELRRVGPFVFLDHFGPFGHAAGAPDDGTPPADTVGAHPHAGLQTVTYLFSGAIDHRDSLGTVQRIHPGAANWMTAGAGIVHGEFPVAALGPRHGIQAWVALPPEQRGIAPAFEHVDAERLPHWQKDGATVRLLAGRLDEHEAPVHTYTPLTYADIALDGRTTLAVEPEHQLALYVAEGCITVAGPQGEPFSVPARTLVHLSDGGYRLPLASDAPARLMLLGGAPLPEPTVIWWNFITDSMASGKALQARWEAGGFPPLP</sequence>
<dbReference type="EMBL" id="CP022579">
    <property type="protein sequence ID" value="QEL65677.1"/>
    <property type="molecule type" value="Genomic_DNA"/>
</dbReference>
<name>A0A5C1EC12_9RHOO</name>
<dbReference type="Gene3D" id="2.60.120.10">
    <property type="entry name" value="Jelly Rolls"/>
    <property type="match status" value="2"/>
</dbReference>
<evidence type="ECO:0000256" key="2">
    <source>
        <dbReference type="PIRSR" id="PIRSR006232-1"/>
    </source>
</evidence>
<dbReference type="AlphaFoldDB" id="A0A5C1EC12"/>
<feature type="binding site" evidence="2">
    <location>
        <position position="117"/>
    </location>
    <ligand>
        <name>Fe cation</name>
        <dbReference type="ChEBI" id="CHEBI:24875"/>
    </ligand>
</feature>
<dbReference type="SUPFAM" id="SSF51182">
    <property type="entry name" value="RmlC-like cupins"/>
    <property type="match status" value="1"/>
</dbReference>
<dbReference type="Pfam" id="PF02678">
    <property type="entry name" value="Pirin"/>
    <property type="match status" value="1"/>
</dbReference>
<dbReference type="KEGG" id="otr:OTERR_22010"/>
<dbReference type="Pfam" id="PF05726">
    <property type="entry name" value="Pirin_C"/>
    <property type="match status" value="1"/>
</dbReference>
<dbReference type="InterPro" id="IPR012093">
    <property type="entry name" value="Pirin"/>
</dbReference>
<dbReference type="PANTHER" id="PTHR13903">
    <property type="entry name" value="PIRIN-RELATED"/>
    <property type="match status" value="1"/>
</dbReference>
<comment type="cofactor">
    <cofactor evidence="2">
        <name>Fe cation</name>
        <dbReference type="ChEBI" id="CHEBI:24875"/>
    </cofactor>
    <text evidence="2">Binds 1 Fe cation per subunit.</text>
</comment>
<evidence type="ECO:0000256" key="1">
    <source>
        <dbReference type="ARBA" id="ARBA00008416"/>
    </source>
</evidence>
<feature type="binding site" evidence="2">
    <location>
        <position position="73"/>
    </location>
    <ligand>
        <name>Fe cation</name>
        <dbReference type="ChEBI" id="CHEBI:24875"/>
    </ligand>
</feature>
<protein>
    <submittedName>
        <fullName evidence="6">Putative pirin-like protein</fullName>
    </submittedName>
</protein>
<dbReference type="RefSeq" id="WP_187775226.1">
    <property type="nucleotide sequence ID" value="NZ_CP022579.1"/>
</dbReference>
<keyword evidence="2" id="KW-0408">Iron</keyword>
<dbReference type="Proteomes" id="UP000323671">
    <property type="component" value="Chromosome"/>
</dbReference>
<accession>A0A5C1EC12</accession>
<dbReference type="InterPro" id="IPR008778">
    <property type="entry name" value="Pirin_C_dom"/>
</dbReference>
<comment type="similarity">
    <text evidence="1 3">Belongs to the pirin family.</text>
</comment>
<dbReference type="PANTHER" id="PTHR13903:SF8">
    <property type="entry name" value="PIRIN"/>
    <property type="match status" value="1"/>
</dbReference>
<proteinExistence type="inferred from homology"/>
<evidence type="ECO:0000256" key="3">
    <source>
        <dbReference type="RuleBase" id="RU003457"/>
    </source>
</evidence>